<evidence type="ECO:0000313" key="5">
    <source>
        <dbReference type="EMBL" id="NEZ54278.1"/>
    </source>
</evidence>
<dbReference type="PANTHER" id="PTHR19353:SF73">
    <property type="entry name" value="FATTY ACID DESATURASE"/>
    <property type="match status" value="1"/>
</dbReference>
<proteinExistence type="inferred from homology"/>
<dbReference type="Pfam" id="PF00487">
    <property type="entry name" value="FA_desaturase"/>
    <property type="match status" value="1"/>
</dbReference>
<comment type="cofactor">
    <cofactor evidence="1">
        <name>Fe(2+)</name>
        <dbReference type="ChEBI" id="CHEBI:29033"/>
    </cofactor>
</comment>
<feature type="transmembrane region" description="Helical" evidence="3">
    <location>
        <begin position="145"/>
        <end position="162"/>
    </location>
</feature>
<evidence type="ECO:0000259" key="4">
    <source>
        <dbReference type="Pfam" id="PF00487"/>
    </source>
</evidence>
<dbReference type="InterPro" id="IPR005804">
    <property type="entry name" value="FA_desaturase_dom"/>
</dbReference>
<keyword evidence="3" id="KW-1133">Transmembrane helix</keyword>
<keyword evidence="3" id="KW-0472">Membrane</keyword>
<dbReference type="GO" id="GO:0016020">
    <property type="term" value="C:membrane"/>
    <property type="evidence" value="ECO:0007669"/>
    <property type="project" value="TreeGrafter"/>
</dbReference>
<comment type="caution">
    <text evidence="5">The sequence shown here is derived from an EMBL/GenBank/DDBJ whole genome shotgun (WGS) entry which is preliminary data.</text>
</comment>
<comment type="similarity">
    <text evidence="2">Belongs to the fatty acid desaturase type 2 family.</text>
</comment>
<dbReference type="PANTHER" id="PTHR19353">
    <property type="entry name" value="FATTY ACID DESATURASE 2"/>
    <property type="match status" value="1"/>
</dbReference>
<evidence type="ECO:0000256" key="2">
    <source>
        <dbReference type="ARBA" id="ARBA00008749"/>
    </source>
</evidence>
<feature type="domain" description="Fatty acid desaturase" evidence="4">
    <location>
        <begin position="50"/>
        <end position="326"/>
    </location>
</feature>
<accession>A0A6M0RD76</accession>
<dbReference type="AlphaFoldDB" id="A0A6M0RD76"/>
<dbReference type="EMBL" id="QXHD01000003">
    <property type="protein sequence ID" value="NEZ54278.1"/>
    <property type="molecule type" value="Genomic_DNA"/>
</dbReference>
<evidence type="ECO:0000256" key="1">
    <source>
        <dbReference type="ARBA" id="ARBA00001954"/>
    </source>
</evidence>
<feature type="transmembrane region" description="Helical" evidence="3">
    <location>
        <begin position="237"/>
        <end position="256"/>
    </location>
</feature>
<reference evidence="5 6" key="1">
    <citation type="journal article" date="2020" name="Microb. Ecol.">
        <title>Ecogenomics of the Marine Benthic Filamentous Cyanobacterium Adonisia.</title>
        <authorList>
            <person name="Walter J.M."/>
            <person name="Coutinho F.H."/>
            <person name="Leomil L."/>
            <person name="Hargreaves P.I."/>
            <person name="Campeao M.E."/>
            <person name="Vieira V.V."/>
            <person name="Silva B.S."/>
            <person name="Fistarol G.O."/>
            <person name="Salomon P.S."/>
            <person name="Sawabe T."/>
            <person name="Mino S."/>
            <person name="Hosokawa M."/>
            <person name="Miyashita H."/>
            <person name="Maruyama F."/>
            <person name="van Verk M.C."/>
            <person name="Dutilh B.E."/>
            <person name="Thompson C.C."/>
            <person name="Thompson F.L."/>
        </authorList>
    </citation>
    <scope>NUCLEOTIDE SEQUENCE [LARGE SCALE GENOMIC DNA]</scope>
    <source>
        <strain evidence="5 6">CCMR0081</strain>
    </source>
</reference>
<feature type="transmembrane region" description="Helical" evidence="3">
    <location>
        <begin position="21"/>
        <end position="41"/>
    </location>
</feature>
<keyword evidence="6" id="KW-1185">Reference proteome</keyword>
<dbReference type="GO" id="GO:0006629">
    <property type="term" value="P:lipid metabolic process"/>
    <property type="evidence" value="ECO:0007669"/>
    <property type="project" value="InterPro"/>
</dbReference>
<gene>
    <name evidence="5" type="ORF">DXZ20_00885</name>
</gene>
<feature type="transmembrane region" description="Helical" evidence="3">
    <location>
        <begin position="47"/>
        <end position="67"/>
    </location>
</feature>
<dbReference type="GO" id="GO:0016717">
    <property type="term" value="F:oxidoreductase activity, acting on paired donors, with oxidation of a pair of donors resulting in the reduction of molecular oxygen to two molecules of water"/>
    <property type="evidence" value="ECO:0007669"/>
    <property type="project" value="TreeGrafter"/>
</dbReference>
<protein>
    <submittedName>
        <fullName evidence="5">Fatty acid desaturase</fullName>
    </submittedName>
</protein>
<organism evidence="5 6">
    <name type="scientific">Adonisia turfae CCMR0081</name>
    <dbReference type="NCBI Taxonomy" id="2292702"/>
    <lineage>
        <taxon>Bacteria</taxon>
        <taxon>Bacillati</taxon>
        <taxon>Cyanobacteriota</taxon>
        <taxon>Adonisia</taxon>
        <taxon>Adonisia turfae</taxon>
    </lineage>
</organism>
<dbReference type="Proteomes" id="UP000481033">
    <property type="component" value="Unassembled WGS sequence"/>
</dbReference>
<dbReference type="InterPro" id="IPR012171">
    <property type="entry name" value="Fatty_acid_desaturase"/>
</dbReference>
<dbReference type="RefSeq" id="WP_163695770.1">
    <property type="nucleotide sequence ID" value="NZ_QXHD01000003.1"/>
</dbReference>
<sequence>MKTTIEKSDFVLTPYMQSNNWRATYQVLNTLIPYILLWVLAVKVAKIYIWLIPPIIILLVLFSLRCFSLMHDCGHYSLFRSKKVNRVVGFIFGLVNAMPQYWWSRDHAYHHKTNGDWERYRGIGDFLSTKEYAQLTPSEQNLYRMLRHPLMAFPGGFFYLAFKPRIIFVLGIYDFICHGFSCLRSTPKTSWSAILSSHQPKHWSTAAEFWDILLNNIFVVSSWFLLCRWLGTGFFLGIYSAVLTLSAAIFINVFFVQHNFDGAYAHKTEGWDYLTGAIEGSSYLELPTILKWFTADISYHNIHHLSERIPNYNLKACHQKNNHLLLDSKTIKMSEMLDCAQFILWDSDANKLVSIEAFHRDQANTFS</sequence>
<name>A0A6M0RD76_9CYAN</name>
<evidence type="ECO:0000313" key="6">
    <source>
        <dbReference type="Proteomes" id="UP000481033"/>
    </source>
</evidence>
<evidence type="ECO:0000256" key="3">
    <source>
        <dbReference type="SAM" id="Phobius"/>
    </source>
</evidence>
<keyword evidence="3" id="KW-0812">Transmembrane</keyword>